<evidence type="ECO:0000313" key="2">
    <source>
        <dbReference type="Proteomes" id="UP000276133"/>
    </source>
</evidence>
<dbReference type="AlphaFoldDB" id="A0A3M7S5K2"/>
<gene>
    <name evidence="1" type="ORF">BpHYR1_049927</name>
</gene>
<dbReference type="EMBL" id="REGN01001989">
    <property type="protein sequence ID" value="RNA31093.1"/>
    <property type="molecule type" value="Genomic_DNA"/>
</dbReference>
<proteinExistence type="predicted"/>
<keyword evidence="2" id="KW-1185">Reference proteome</keyword>
<reference evidence="1 2" key="1">
    <citation type="journal article" date="2018" name="Sci. Rep.">
        <title>Genomic signatures of local adaptation to the degree of environmental predictability in rotifers.</title>
        <authorList>
            <person name="Franch-Gras L."/>
            <person name="Hahn C."/>
            <person name="Garcia-Roger E.M."/>
            <person name="Carmona M.J."/>
            <person name="Serra M."/>
            <person name="Gomez A."/>
        </authorList>
    </citation>
    <scope>NUCLEOTIDE SEQUENCE [LARGE SCALE GENOMIC DNA]</scope>
    <source>
        <strain evidence="1">HYR1</strain>
    </source>
</reference>
<organism evidence="1 2">
    <name type="scientific">Brachionus plicatilis</name>
    <name type="common">Marine rotifer</name>
    <name type="synonym">Brachionus muelleri</name>
    <dbReference type="NCBI Taxonomy" id="10195"/>
    <lineage>
        <taxon>Eukaryota</taxon>
        <taxon>Metazoa</taxon>
        <taxon>Spiralia</taxon>
        <taxon>Gnathifera</taxon>
        <taxon>Rotifera</taxon>
        <taxon>Eurotatoria</taxon>
        <taxon>Monogononta</taxon>
        <taxon>Pseudotrocha</taxon>
        <taxon>Ploima</taxon>
        <taxon>Brachionidae</taxon>
        <taxon>Brachionus</taxon>
    </lineage>
</organism>
<dbReference type="Proteomes" id="UP000276133">
    <property type="component" value="Unassembled WGS sequence"/>
</dbReference>
<comment type="caution">
    <text evidence="1">The sequence shown here is derived from an EMBL/GenBank/DDBJ whole genome shotgun (WGS) entry which is preliminary data.</text>
</comment>
<evidence type="ECO:0000313" key="1">
    <source>
        <dbReference type="EMBL" id="RNA31093.1"/>
    </source>
</evidence>
<protein>
    <submittedName>
        <fullName evidence="1">Uncharacterized protein</fullName>
    </submittedName>
</protein>
<accession>A0A3M7S5K2</accession>
<sequence length="70" mass="8354">MASKCFSNNPEYHYTQKIANYLKKNICWESTRSTRVDYIFFQVESTRDKICPTLLFSAFKLNKYQLDKSV</sequence>
<name>A0A3M7S5K2_BRAPC</name>